<evidence type="ECO:0000256" key="4">
    <source>
        <dbReference type="ARBA" id="ARBA00023136"/>
    </source>
</evidence>
<dbReference type="EMBL" id="CP119958">
    <property type="protein sequence ID" value="WFD37732.1"/>
    <property type="molecule type" value="Genomic_DNA"/>
</dbReference>
<reference evidence="7" key="1">
    <citation type="submission" date="2023-03" db="EMBL/GenBank/DDBJ databases">
        <title>Mating type loci evolution in Malassezia.</title>
        <authorList>
            <person name="Coelho M.A."/>
        </authorList>
    </citation>
    <scope>NUCLEOTIDE SEQUENCE</scope>
    <source>
        <strain evidence="7">CBS 9431</strain>
    </source>
</reference>
<evidence type="ECO:0000313" key="8">
    <source>
        <dbReference type="Proteomes" id="UP001217754"/>
    </source>
</evidence>
<feature type="transmembrane region" description="Helical" evidence="5">
    <location>
        <begin position="95"/>
        <end position="117"/>
    </location>
</feature>
<sequence>MTSAGRARPHESIPLGHDTAQPISHQDTFGIDVLAPAFALPTANGQHALSREEVLKGLANRFVHSTTYLYLYATMAFLSLMTVVMSLLWTCPGPAFYLLELVVNLVLVAEVGVRFLAFGKHFWKSTFNIVDLCLVALCLLTLVVLSFGHGCSPYSQRSGRGEELIDSLLLIARNVIQCTRLLSVIRRSGYNVASRVTAIDLSDAQGYNLDLDLDLEEEGTLARQRMRDGGNERTHGMGWTPHTHAAETQPHDTIIAVDDEAEL</sequence>
<evidence type="ECO:0000256" key="2">
    <source>
        <dbReference type="ARBA" id="ARBA00022692"/>
    </source>
</evidence>
<dbReference type="PANTHER" id="PTHR38483">
    <property type="entry name" value="CHROMOSOME 1, WHOLE GENOME SHOTGUN SEQUENCE"/>
    <property type="match status" value="1"/>
</dbReference>
<dbReference type="PANTHER" id="PTHR38483:SF1">
    <property type="entry name" value="ION TRANSPORT DOMAIN-CONTAINING PROTEIN"/>
    <property type="match status" value="1"/>
</dbReference>
<dbReference type="Proteomes" id="UP001217754">
    <property type="component" value="Chromosome 1"/>
</dbReference>
<evidence type="ECO:0000256" key="3">
    <source>
        <dbReference type="ARBA" id="ARBA00022989"/>
    </source>
</evidence>
<dbReference type="Pfam" id="PF00520">
    <property type="entry name" value="Ion_trans"/>
    <property type="match status" value="1"/>
</dbReference>
<dbReference type="GeneID" id="85224328"/>
<evidence type="ECO:0000259" key="6">
    <source>
        <dbReference type="Pfam" id="PF00520"/>
    </source>
</evidence>
<dbReference type="GO" id="GO:0016020">
    <property type="term" value="C:membrane"/>
    <property type="evidence" value="ECO:0007669"/>
    <property type="project" value="UniProtKB-SubCell"/>
</dbReference>
<feature type="transmembrane region" description="Helical" evidence="5">
    <location>
        <begin position="129"/>
        <end position="148"/>
    </location>
</feature>
<dbReference type="Gene3D" id="1.20.120.350">
    <property type="entry name" value="Voltage-gated potassium channels. Chain C"/>
    <property type="match status" value="1"/>
</dbReference>
<protein>
    <recommendedName>
        <fullName evidence="6">Ion transport domain-containing protein</fullName>
    </recommendedName>
</protein>
<dbReference type="InterPro" id="IPR005821">
    <property type="entry name" value="Ion_trans_dom"/>
</dbReference>
<comment type="subcellular location">
    <subcellularLocation>
        <location evidence="1">Membrane</location>
        <topology evidence="1">Multi-pass membrane protein</topology>
    </subcellularLocation>
</comment>
<dbReference type="InterPro" id="IPR027359">
    <property type="entry name" value="Volt_channel_dom_sf"/>
</dbReference>
<keyword evidence="3 5" id="KW-1133">Transmembrane helix</keyword>
<dbReference type="GO" id="GO:0005216">
    <property type="term" value="F:monoatomic ion channel activity"/>
    <property type="evidence" value="ECO:0007669"/>
    <property type="project" value="InterPro"/>
</dbReference>
<feature type="transmembrane region" description="Helical" evidence="5">
    <location>
        <begin position="69"/>
        <end position="89"/>
    </location>
</feature>
<accession>A0AAF0F3J8</accession>
<evidence type="ECO:0000256" key="1">
    <source>
        <dbReference type="ARBA" id="ARBA00004141"/>
    </source>
</evidence>
<dbReference type="AlphaFoldDB" id="A0AAF0F3J8"/>
<gene>
    <name evidence="7" type="ORF">MJAP1_000679</name>
</gene>
<keyword evidence="4 5" id="KW-0472">Membrane</keyword>
<evidence type="ECO:0000256" key="5">
    <source>
        <dbReference type="SAM" id="Phobius"/>
    </source>
</evidence>
<keyword evidence="2 5" id="KW-0812">Transmembrane</keyword>
<proteinExistence type="predicted"/>
<name>A0AAF0F3J8_9BASI</name>
<feature type="domain" description="Ion transport" evidence="6">
    <location>
        <begin position="64"/>
        <end position="188"/>
    </location>
</feature>
<organism evidence="7 8">
    <name type="scientific">Malassezia japonica</name>
    <dbReference type="NCBI Taxonomy" id="223818"/>
    <lineage>
        <taxon>Eukaryota</taxon>
        <taxon>Fungi</taxon>
        <taxon>Dikarya</taxon>
        <taxon>Basidiomycota</taxon>
        <taxon>Ustilaginomycotina</taxon>
        <taxon>Malasseziomycetes</taxon>
        <taxon>Malasseziales</taxon>
        <taxon>Malasseziaceae</taxon>
        <taxon>Malassezia</taxon>
    </lineage>
</organism>
<evidence type="ECO:0000313" key="7">
    <source>
        <dbReference type="EMBL" id="WFD37732.1"/>
    </source>
</evidence>
<dbReference type="RefSeq" id="XP_060120629.1">
    <property type="nucleotide sequence ID" value="XM_060264646.1"/>
</dbReference>
<keyword evidence="8" id="KW-1185">Reference proteome</keyword>